<protein>
    <submittedName>
        <fullName evidence="1">Biliverdin-producing heme oxygenase</fullName>
    </submittedName>
</protein>
<dbReference type="AlphaFoldDB" id="A0A8E6B8D8"/>
<dbReference type="KEGG" id="tsph:KIH39_07600"/>
<accession>A0A8E6B8D8</accession>
<proteinExistence type="predicted"/>
<dbReference type="EMBL" id="CP074694">
    <property type="protein sequence ID" value="QVL33762.1"/>
    <property type="molecule type" value="Genomic_DNA"/>
</dbReference>
<name>A0A8E6B8D8_9BACT</name>
<dbReference type="InterPro" id="IPR016084">
    <property type="entry name" value="Haem_Oase-like_multi-hlx"/>
</dbReference>
<dbReference type="GO" id="GO:0006788">
    <property type="term" value="P:heme oxidation"/>
    <property type="evidence" value="ECO:0007669"/>
    <property type="project" value="InterPro"/>
</dbReference>
<dbReference type="InterPro" id="IPR016053">
    <property type="entry name" value="Haem_Oase-like"/>
</dbReference>
<reference evidence="1" key="1">
    <citation type="submission" date="2021-05" db="EMBL/GenBank/DDBJ databases">
        <title>Complete genome sequence of the cellulolytic planctomycete Telmatocola sphagniphila SP2T and characterization of the first cellulase from planctomycetes.</title>
        <authorList>
            <person name="Rakitin A.L."/>
            <person name="Beletsky A.V."/>
            <person name="Naumoff D.G."/>
            <person name="Kulichevskaya I.S."/>
            <person name="Mardanov A.V."/>
            <person name="Ravin N.V."/>
            <person name="Dedysh S.N."/>
        </authorList>
    </citation>
    <scope>NUCLEOTIDE SEQUENCE</scope>
    <source>
        <strain evidence="1">SP2T</strain>
    </source>
</reference>
<dbReference type="Proteomes" id="UP000676194">
    <property type="component" value="Chromosome"/>
</dbReference>
<evidence type="ECO:0000313" key="2">
    <source>
        <dbReference type="Proteomes" id="UP000676194"/>
    </source>
</evidence>
<dbReference type="GO" id="GO:0004392">
    <property type="term" value="F:heme oxygenase (decyclizing) activity"/>
    <property type="evidence" value="ECO:0007669"/>
    <property type="project" value="InterPro"/>
</dbReference>
<organism evidence="1 2">
    <name type="scientific">Telmatocola sphagniphila</name>
    <dbReference type="NCBI Taxonomy" id="1123043"/>
    <lineage>
        <taxon>Bacteria</taxon>
        <taxon>Pseudomonadati</taxon>
        <taxon>Planctomycetota</taxon>
        <taxon>Planctomycetia</taxon>
        <taxon>Gemmatales</taxon>
        <taxon>Gemmataceae</taxon>
    </lineage>
</organism>
<dbReference type="Gene3D" id="1.20.910.10">
    <property type="entry name" value="Heme oxygenase-like"/>
    <property type="match status" value="1"/>
</dbReference>
<dbReference type="RefSeq" id="WP_213498736.1">
    <property type="nucleotide sequence ID" value="NZ_CP074694.1"/>
</dbReference>
<dbReference type="CDD" id="cd19166">
    <property type="entry name" value="HemeO-bac"/>
    <property type="match status" value="1"/>
</dbReference>
<evidence type="ECO:0000313" key="1">
    <source>
        <dbReference type="EMBL" id="QVL33762.1"/>
    </source>
</evidence>
<dbReference type="Pfam" id="PF01126">
    <property type="entry name" value="Heme_oxygenase"/>
    <property type="match status" value="1"/>
</dbReference>
<dbReference type="SUPFAM" id="SSF48613">
    <property type="entry name" value="Heme oxygenase-like"/>
    <property type="match status" value="1"/>
</dbReference>
<keyword evidence="2" id="KW-1185">Reference proteome</keyword>
<sequence>MSLLHRARTASGDLHRRIENTPLAQQLARGTVERDTYLRLLEVLLPIHTAVEAQLAHPPLNVLTNPNLPRRSLLIADRAALAAPAEPFESEHLSAWQEALQEEEAVSPWVWAGALYVLEGSRMGSRMLAKTVAAALQLPLQPGLGLDYHLAGLSDGGQTWQEFKAFLENAPVTASESDSFARGVGRTFQVMFDVYEELSGATAARS</sequence>
<gene>
    <name evidence="1" type="ORF">KIH39_07600</name>
</gene>